<organism evidence="12 13">
    <name type="scientific">Marivirga lumbricoides</name>
    <dbReference type="NCBI Taxonomy" id="1046115"/>
    <lineage>
        <taxon>Bacteria</taxon>
        <taxon>Pseudomonadati</taxon>
        <taxon>Bacteroidota</taxon>
        <taxon>Cytophagia</taxon>
        <taxon>Cytophagales</taxon>
        <taxon>Marivirgaceae</taxon>
        <taxon>Marivirga</taxon>
    </lineage>
</organism>
<keyword evidence="7" id="KW-0802">TPR repeat</keyword>
<evidence type="ECO:0000256" key="2">
    <source>
        <dbReference type="ARBA" id="ARBA00012438"/>
    </source>
</evidence>
<name>A0A2T4DP78_9BACT</name>
<dbReference type="CDD" id="cd00075">
    <property type="entry name" value="HATPase"/>
    <property type="match status" value="1"/>
</dbReference>
<keyword evidence="9" id="KW-0812">Transmembrane</keyword>
<dbReference type="InterPro" id="IPR005467">
    <property type="entry name" value="His_kinase_dom"/>
</dbReference>
<evidence type="ECO:0000256" key="1">
    <source>
        <dbReference type="ARBA" id="ARBA00000085"/>
    </source>
</evidence>
<dbReference type="InterPro" id="IPR036097">
    <property type="entry name" value="HisK_dim/P_sf"/>
</dbReference>
<evidence type="ECO:0000256" key="5">
    <source>
        <dbReference type="ARBA" id="ARBA00022777"/>
    </source>
</evidence>
<dbReference type="Gene3D" id="1.10.287.130">
    <property type="match status" value="1"/>
</dbReference>
<evidence type="ECO:0000313" key="12">
    <source>
        <dbReference type="EMBL" id="PTB95602.1"/>
    </source>
</evidence>
<dbReference type="PANTHER" id="PTHR43711">
    <property type="entry name" value="TWO-COMPONENT HISTIDINE KINASE"/>
    <property type="match status" value="1"/>
</dbReference>
<feature type="coiled-coil region" evidence="8">
    <location>
        <begin position="432"/>
        <end position="473"/>
    </location>
</feature>
<dbReference type="CDD" id="cd00082">
    <property type="entry name" value="HisKA"/>
    <property type="match status" value="1"/>
</dbReference>
<evidence type="ECO:0000256" key="3">
    <source>
        <dbReference type="ARBA" id="ARBA00022553"/>
    </source>
</evidence>
<feature type="domain" description="Histidine kinase" evidence="11">
    <location>
        <begin position="480"/>
        <end position="695"/>
    </location>
</feature>
<evidence type="ECO:0000256" key="7">
    <source>
        <dbReference type="PROSITE-ProRule" id="PRU00339"/>
    </source>
</evidence>
<dbReference type="Gene3D" id="3.30.565.10">
    <property type="entry name" value="Histidine kinase-like ATPase, C-terminal domain"/>
    <property type="match status" value="1"/>
</dbReference>
<dbReference type="InterPro" id="IPR036890">
    <property type="entry name" value="HATPase_C_sf"/>
</dbReference>
<evidence type="ECO:0000256" key="10">
    <source>
        <dbReference type="SAM" id="SignalP"/>
    </source>
</evidence>
<comment type="caution">
    <text evidence="12">The sequence shown here is derived from an EMBL/GenBank/DDBJ whole genome shotgun (WGS) entry which is preliminary data.</text>
</comment>
<gene>
    <name evidence="12" type="ORF">C9994_10970</name>
</gene>
<reference evidence="12 13" key="1">
    <citation type="submission" date="2018-03" db="EMBL/GenBank/DDBJ databases">
        <title>Cross-interface Injection: A General Nanoliter Liquid Handling Method Applied to Single Cells Genome Amplification Automated Nanoliter Liquid Handling Applied to Single Cell Multiple Displacement Amplification.</title>
        <authorList>
            <person name="Yun J."/>
            <person name="Xu P."/>
            <person name="Xu J."/>
            <person name="Dai X."/>
            <person name="Wang Y."/>
            <person name="Zheng X."/>
            <person name="Cao C."/>
            <person name="Yi Q."/>
            <person name="Zhu Y."/>
            <person name="Wang L."/>
            <person name="Dong Z."/>
            <person name="Huang Y."/>
            <person name="Huang L."/>
            <person name="Du W."/>
        </authorList>
    </citation>
    <scope>NUCLEOTIDE SEQUENCE [LARGE SCALE GENOMIC DNA]</scope>
    <source>
        <strain evidence="12 13">Z-D1-2</strain>
    </source>
</reference>
<keyword evidence="3" id="KW-0597">Phosphoprotein</keyword>
<keyword evidence="9" id="KW-0472">Membrane</keyword>
<dbReference type="InterPro" id="IPR003661">
    <property type="entry name" value="HisK_dim/P_dom"/>
</dbReference>
<dbReference type="Gene3D" id="1.25.40.10">
    <property type="entry name" value="Tetratricopeptide repeat domain"/>
    <property type="match status" value="2"/>
</dbReference>
<evidence type="ECO:0000256" key="9">
    <source>
        <dbReference type="SAM" id="Phobius"/>
    </source>
</evidence>
<dbReference type="EMBL" id="PYVU01000101">
    <property type="protein sequence ID" value="PTB95602.1"/>
    <property type="molecule type" value="Genomic_DNA"/>
</dbReference>
<evidence type="ECO:0000256" key="6">
    <source>
        <dbReference type="ARBA" id="ARBA00023012"/>
    </source>
</evidence>
<comment type="catalytic activity">
    <reaction evidence="1">
        <text>ATP + protein L-histidine = ADP + protein N-phospho-L-histidine.</text>
        <dbReference type="EC" id="2.7.13.3"/>
    </reaction>
</comment>
<feature type="signal peptide" evidence="10">
    <location>
        <begin position="1"/>
        <end position="21"/>
    </location>
</feature>
<keyword evidence="6" id="KW-0902">Two-component regulatory system</keyword>
<sequence length="695" mass="79070">MKSLLPGILILCLLVSNVLHGQNKATIDSLKKSLSKDKTAQNIQLYNQIAWEYRKSHPDSTIFYSQIALDVASQEEYQLYKAQPLNFLGVGYYYLGENLKAYEYYSQAKDVALSNGDSLQYGHALNNIGRIYFNQGNYISAYNYFMRSMEVFEETEDKTAISYGYKSLSELYQSQNNLEKALEMSMKTAEIRKSFNDPSGIISIYLEIASIYISMKDYNSALSYFTKAYDIAENINDEANLAIIKLEIAKLNTQRGHLGIALLNAIDALNFAEKSNNNNLLIKVNYQMGLIYYTQNNFNRAKIYFEKVKKQASENNDIVYERDALLFLAKIYENEGMVEEAYNNFKLFANMKEKTDNIEAAREIQKLESRLEIEVTEKENQLLKSNESAYKAVIEKQRALSIALSVIASLVVLLLIIIWSTARKRQKFNKILVNKNEEIEAHQLKITAQNEEIKKQNDKLTIHNKTLDDLNNEKDSLLGIVVHDLKLPFSRIIGLTDLLKYTKLSIEQEQYVQMIRTNSKHGTYLINDLLDVNAMEIDKSKPVPTNINLKTLLENQGANFVVEIANKELGLKIKCDPDLIVSTDKAFLNRILENLISNAIKFSHLGSEIILSAGKDSNSFWISVKDFGLGFTEEDQKTIFGKFKRLSARPTGGESSNGLGLAIVKTLTDRLNGKISLNSEKDKFSEFTLTFPMLD</sequence>
<dbReference type="PROSITE" id="PS50109">
    <property type="entry name" value="HIS_KIN"/>
    <property type="match status" value="1"/>
</dbReference>
<dbReference type="SUPFAM" id="SSF55874">
    <property type="entry name" value="ATPase domain of HSP90 chaperone/DNA topoisomerase II/histidine kinase"/>
    <property type="match status" value="1"/>
</dbReference>
<evidence type="ECO:0000313" key="13">
    <source>
        <dbReference type="Proteomes" id="UP000240608"/>
    </source>
</evidence>
<keyword evidence="4" id="KW-0808">Transferase</keyword>
<accession>A0A2T4DP78</accession>
<feature type="repeat" description="TPR" evidence="7">
    <location>
        <begin position="202"/>
        <end position="235"/>
    </location>
</feature>
<keyword evidence="10" id="KW-0732">Signal</keyword>
<dbReference type="PRINTS" id="PR00344">
    <property type="entry name" value="BCTRLSENSOR"/>
</dbReference>
<dbReference type="Pfam" id="PF13181">
    <property type="entry name" value="TPR_8"/>
    <property type="match status" value="2"/>
</dbReference>
<keyword evidence="5" id="KW-0418">Kinase</keyword>
<protein>
    <recommendedName>
        <fullName evidence="2">histidine kinase</fullName>
        <ecNumber evidence="2">2.7.13.3</ecNumber>
    </recommendedName>
</protein>
<feature type="chain" id="PRO_5015579656" description="histidine kinase" evidence="10">
    <location>
        <begin position="22"/>
        <end position="695"/>
    </location>
</feature>
<dbReference type="Pfam" id="PF00512">
    <property type="entry name" value="HisKA"/>
    <property type="match status" value="1"/>
</dbReference>
<dbReference type="SMART" id="SM00388">
    <property type="entry name" value="HisKA"/>
    <property type="match status" value="1"/>
</dbReference>
<dbReference type="AlphaFoldDB" id="A0A2T4DP78"/>
<evidence type="ECO:0000259" key="11">
    <source>
        <dbReference type="PROSITE" id="PS50109"/>
    </source>
</evidence>
<keyword evidence="8" id="KW-0175">Coiled coil</keyword>
<dbReference type="SUPFAM" id="SSF48452">
    <property type="entry name" value="TPR-like"/>
    <property type="match status" value="3"/>
</dbReference>
<keyword evidence="9" id="KW-1133">Transmembrane helix</keyword>
<dbReference type="PROSITE" id="PS50005">
    <property type="entry name" value="TPR"/>
    <property type="match status" value="2"/>
</dbReference>
<dbReference type="Pfam" id="PF13424">
    <property type="entry name" value="TPR_12"/>
    <property type="match status" value="1"/>
</dbReference>
<dbReference type="SUPFAM" id="SSF47384">
    <property type="entry name" value="Homodimeric domain of signal transducing histidine kinase"/>
    <property type="match status" value="1"/>
</dbReference>
<evidence type="ECO:0000256" key="4">
    <source>
        <dbReference type="ARBA" id="ARBA00022679"/>
    </source>
</evidence>
<feature type="repeat" description="TPR" evidence="7">
    <location>
        <begin position="122"/>
        <end position="155"/>
    </location>
</feature>
<dbReference type="InterPro" id="IPR004358">
    <property type="entry name" value="Sig_transdc_His_kin-like_C"/>
</dbReference>
<dbReference type="EC" id="2.7.13.3" evidence="2"/>
<dbReference type="SMART" id="SM00387">
    <property type="entry name" value="HATPase_c"/>
    <property type="match status" value="1"/>
</dbReference>
<proteinExistence type="predicted"/>
<dbReference type="InterPro" id="IPR003594">
    <property type="entry name" value="HATPase_dom"/>
</dbReference>
<feature type="transmembrane region" description="Helical" evidence="9">
    <location>
        <begin position="399"/>
        <end position="422"/>
    </location>
</feature>
<evidence type="ECO:0000256" key="8">
    <source>
        <dbReference type="SAM" id="Coils"/>
    </source>
</evidence>
<dbReference type="Pfam" id="PF02518">
    <property type="entry name" value="HATPase_c"/>
    <property type="match status" value="1"/>
</dbReference>
<dbReference type="InterPro" id="IPR019734">
    <property type="entry name" value="TPR_rpt"/>
</dbReference>
<dbReference type="GO" id="GO:0000155">
    <property type="term" value="F:phosphorelay sensor kinase activity"/>
    <property type="evidence" value="ECO:0007669"/>
    <property type="project" value="InterPro"/>
</dbReference>
<dbReference type="Proteomes" id="UP000240608">
    <property type="component" value="Unassembled WGS sequence"/>
</dbReference>
<feature type="coiled-coil region" evidence="8">
    <location>
        <begin position="350"/>
        <end position="381"/>
    </location>
</feature>
<dbReference type="InterPro" id="IPR050736">
    <property type="entry name" value="Sensor_HK_Regulatory"/>
</dbReference>
<dbReference type="PANTHER" id="PTHR43711:SF1">
    <property type="entry name" value="HISTIDINE KINASE 1"/>
    <property type="match status" value="1"/>
</dbReference>
<dbReference type="SMART" id="SM00028">
    <property type="entry name" value="TPR"/>
    <property type="match status" value="6"/>
</dbReference>
<dbReference type="InterPro" id="IPR011990">
    <property type="entry name" value="TPR-like_helical_dom_sf"/>
</dbReference>